<dbReference type="AlphaFoldDB" id="A0A077ZUT8"/>
<sequence>MLAIQQQHSHKQQVSLQNEKFLTINDFPPLFLAKIYLSKKLTNSARKELKKQEICDPINVDKMKLKAEKV</sequence>
<reference evidence="1 2" key="1">
    <citation type="submission" date="2014-06" db="EMBL/GenBank/DDBJ databases">
        <authorList>
            <person name="Swart Estienne"/>
        </authorList>
    </citation>
    <scope>NUCLEOTIDE SEQUENCE [LARGE SCALE GENOMIC DNA]</scope>
    <source>
        <strain evidence="1 2">130c</strain>
    </source>
</reference>
<keyword evidence="2" id="KW-1185">Reference proteome</keyword>
<dbReference type="EMBL" id="CCKQ01001976">
    <property type="protein sequence ID" value="CDW73070.1"/>
    <property type="molecule type" value="Genomic_DNA"/>
</dbReference>
<accession>A0A077ZUT8</accession>
<protein>
    <submittedName>
        <fullName evidence="1">Uncharacterized protein</fullName>
    </submittedName>
</protein>
<organism evidence="1 2">
    <name type="scientific">Stylonychia lemnae</name>
    <name type="common">Ciliate</name>
    <dbReference type="NCBI Taxonomy" id="5949"/>
    <lineage>
        <taxon>Eukaryota</taxon>
        <taxon>Sar</taxon>
        <taxon>Alveolata</taxon>
        <taxon>Ciliophora</taxon>
        <taxon>Intramacronucleata</taxon>
        <taxon>Spirotrichea</taxon>
        <taxon>Stichotrichia</taxon>
        <taxon>Sporadotrichida</taxon>
        <taxon>Oxytrichidae</taxon>
        <taxon>Stylonychinae</taxon>
        <taxon>Stylonychia</taxon>
    </lineage>
</organism>
<name>A0A077ZUT8_STYLE</name>
<dbReference type="Proteomes" id="UP000039865">
    <property type="component" value="Unassembled WGS sequence"/>
</dbReference>
<evidence type="ECO:0000313" key="2">
    <source>
        <dbReference type="Proteomes" id="UP000039865"/>
    </source>
</evidence>
<dbReference type="InParanoid" id="A0A077ZUT8"/>
<proteinExistence type="predicted"/>
<gene>
    <name evidence="1" type="primary">Contig12525.g13365</name>
    <name evidence="1" type="ORF">STYLEM_2039</name>
</gene>
<evidence type="ECO:0000313" key="1">
    <source>
        <dbReference type="EMBL" id="CDW73070.1"/>
    </source>
</evidence>